<feature type="region of interest" description="Disordered" evidence="1">
    <location>
        <begin position="299"/>
        <end position="348"/>
    </location>
</feature>
<comment type="caution">
    <text evidence="2">The sequence shown here is derived from an EMBL/GenBank/DDBJ whole genome shotgun (WGS) entry which is preliminary data.</text>
</comment>
<feature type="compositionally biased region" description="Low complexity" evidence="1">
    <location>
        <begin position="335"/>
        <end position="345"/>
    </location>
</feature>
<protein>
    <submittedName>
        <fullName evidence="2">Uncharacterized protein</fullName>
    </submittedName>
</protein>
<feature type="compositionally biased region" description="Polar residues" evidence="1">
    <location>
        <begin position="39"/>
        <end position="51"/>
    </location>
</feature>
<proteinExistence type="predicted"/>
<gene>
    <name evidence="2" type="ORF">HYH03_004282</name>
</gene>
<sequence>MADNHVEGADLNAADTEDNTPRLDDDDIHIDDLTSLIVSSSPGLAGTSRSPSPGAVGTPESSQAAARGSVEPKQLLPSLEATQGDDTTSSSPLPQLASAASACAASISAGVRAASGAGDGAGGPGDGGASGADDAGAAIGGAGAVGGADGAQEPMALSRRQLLCDLLSQSGGIWRKEGLVLSAFAGFGGAQAATKAAAGHASETGPYGGSVLMGAGSSSSSLDLDELVEETDGMTAEDRARYQKWKGLVVNAHEARDRGSRVPFPPLPDGLAWLRVPHGGGSAGEAYLLHSVLAEHTTQRFQSLQPPGPPEYSPSWHCCGVKQNGPSDGPGSGPSGPRSSGPNRSTSDSFEVSVCDLALEAAFNAFKDEEHATSDTQQGDFPLGFGHGCNGGSVTASGCGRDEFSTGVISPPDLDPAVVEVYTPAACCSDASKEVVRCRRGVRRAAGVLPQGSPAPYEWPVPELPSRLRLVGSVPSKEPPAPYGLPPTAEYCGTATRVVRGGYVRFGKTTMENAFPAASSTDCGGEIKSTKVIVSTCLNGAAPIRHENFNLVAYPTGKTKVQWRIPTLTTRLTELDPQAGGGQSEVVHIWRSTEHAEQLDHTDHIFVAMATTG</sequence>
<organism evidence="2 3">
    <name type="scientific">Edaphochlamys debaryana</name>
    <dbReference type="NCBI Taxonomy" id="47281"/>
    <lineage>
        <taxon>Eukaryota</taxon>
        <taxon>Viridiplantae</taxon>
        <taxon>Chlorophyta</taxon>
        <taxon>core chlorophytes</taxon>
        <taxon>Chlorophyceae</taxon>
        <taxon>CS clade</taxon>
        <taxon>Chlamydomonadales</taxon>
        <taxon>Chlamydomonadales incertae sedis</taxon>
        <taxon>Edaphochlamys</taxon>
    </lineage>
</organism>
<reference evidence="2" key="1">
    <citation type="journal article" date="2020" name="bioRxiv">
        <title>Comparative genomics of Chlamydomonas.</title>
        <authorList>
            <person name="Craig R.J."/>
            <person name="Hasan A.R."/>
            <person name="Ness R.W."/>
            <person name="Keightley P.D."/>
        </authorList>
    </citation>
    <scope>NUCLEOTIDE SEQUENCE</scope>
    <source>
        <strain evidence="2">CCAP 11/70</strain>
    </source>
</reference>
<evidence type="ECO:0000313" key="2">
    <source>
        <dbReference type="EMBL" id="KAG2498024.1"/>
    </source>
</evidence>
<feature type="region of interest" description="Disordered" evidence="1">
    <location>
        <begin position="39"/>
        <end position="94"/>
    </location>
</feature>
<name>A0A836C3T4_9CHLO</name>
<dbReference type="AlphaFoldDB" id="A0A836C3T4"/>
<evidence type="ECO:0000313" key="3">
    <source>
        <dbReference type="Proteomes" id="UP000612055"/>
    </source>
</evidence>
<accession>A0A836C3T4</accession>
<dbReference type="EMBL" id="JAEHOE010000012">
    <property type="protein sequence ID" value="KAG2498024.1"/>
    <property type="molecule type" value="Genomic_DNA"/>
</dbReference>
<feature type="region of interest" description="Disordered" evidence="1">
    <location>
        <begin position="1"/>
        <end position="27"/>
    </location>
</feature>
<dbReference type="Proteomes" id="UP000612055">
    <property type="component" value="Unassembled WGS sequence"/>
</dbReference>
<evidence type="ECO:0000256" key="1">
    <source>
        <dbReference type="SAM" id="MobiDB-lite"/>
    </source>
</evidence>
<keyword evidence="3" id="KW-1185">Reference proteome</keyword>